<evidence type="ECO:0000256" key="3">
    <source>
        <dbReference type="ARBA" id="ARBA00022989"/>
    </source>
</evidence>
<keyword evidence="7" id="KW-0406">Ion transport</keyword>
<reference evidence="7 8" key="1">
    <citation type="submission" date="2019-02" db="EMBL/GenBank/DDBJ databases">
        <title>Genomic Encyclopedia of Type Strains, Phase IV (KMG-IV): sequencing the most valuable type-strain genomes for metagenomic binning, comparative biology and taxonomic classification.</title>
        <authorList>
            <person name="Goeker M."/>
        </authorList>
    </citation>
    <scope>NUCLEOTIDE SEQUENCE [LARGE SCALE GENOMIC DNA]</scope>
    <source>
        <strain evidence="7 8">DSM 101727</strain>
    </source>
</reference>
<evidence type="ECO:0000259" key="6">
    <source>
        <dbReference type="Pfam" id="PF00520"/>
    </source>
</evidence>
<evidence type="ECO:0000256" key="2">
    <source>
        <dbReference type="ARBA" id="ARBA00022692"/>
    </source>
</evidence>
<evidence type="ECO:0000313" key="7">
    <source>
        <dbReference type="EMBL" id="RZS39106.1"/>
    </source>
</evidence>
<dbReference type="InterPro" id="IPR027359">
    <property type="entry name" value="Volt_channel_dom_sf"/>
</dbReference>
<comment type="caution">
    <text evidence="7">The sequence shown here is derived from an EMBL/GenBank/DDBJ whole genome shotgun (WGS) entry which is preliminary data.</text>
</comment>
<organism evidence="7 8">
    <name type="scientific">Herbihabitans rhizosphaerae</name>
    <dbReference type="NCBI Taxonomy" id="1872711"/>
    <lineage>
        <taxon>Bacteria</taxon>
        <taxon>Bacillati</taxon>
        <taxon>Actinomycetota</taxon>
        <taxon>Actinomycetes</taxon>
        <taxon>Pseudonocardiales</taxon>
        <taxon>Pseudonocardiaceae</taxon>
        <taxon>Herbihabitans</taxon>
    </lineage>
</organism>
<evidence type="ECO:0000256" key="1">
    <source>
        <dbReference type="ARBA" id="ARBA00004141"/>
    </source>
</evidence>
<comment type="subcellular location">
    <subcellularLocation>
        <location evidence="1">Membrane</location>
        <topology evidence="1">Multi-pass membrane protein</topology>
    </subcellularLocation>
</comment>
<dbReference type="SUPFAM" id="SSF81324">
    <property type="entry name" value="Voltage-gated potassium channels"/>
    <property type="match status" value="1"/>
</dbReference>
<feature type="transmembrane region" description="Helical" evidence="5">
    <location>
        <begin position="76"/>
        <end position="96"/>
    </location>
</feature>
<name>A0A4Q7KRS0_9PSEU</name>
<feature type="transmembrane region" description="Helical" evidence="5">
    <location>
        <begin position="45"/>
        <end position="64"/>
    </location>
</feature>
<evidence type="ECO:0000256" key="5">
    <source>
        <dbReference type="SAM" id="Phobius"/>
    </source>
</evidence>
<feature type="domain" description="Ion transport" evidence="6">
    <location>
        <begin position="17"/>
        <end position="221"/>
    </location>
</feature>
<dbReference type="EMBL" id="SGWQ01000004">
    <property type="protein sequence ID" value="RZS39106.1"/>
    <property type="molecule type" value="Genomic_DNA"/>
</dbReference>
<evidence type="ECO:0000256" key="4">
    <source>
        <dbReference type="ARBA" id="ARBA00023136"/>
    </source>
</evidence>
<keyword evidence="7" id="KW-0407">Ion channel</keyword>
<dbReference type="InterPro" id="IPR005821">
    <property type="entry name" value="Ion_trans_dom"/>
</dbReference>
<keyword evidence="4 5" id="KW-0472">Membrane</keyword>
<proteinExistence type="predicted"/>
<keyword evidence="2 5" id="KW-0812">Transmembrane</keyword>
<dbReference type="Gene3D" id="1.20.120.350">
    <property type="entry name" value="Voltage-gated potassium channels. Chain C"/>
    <property type="match status" value="1"/>
</dbReference>
<feature type="transmembrane region" description="Helical" evidence="5">
    <location>
        <begin position="117"/>
        <end position="146"/>
    </location>
</feature>
<dbReference type="AlphaFoldDB" id="A0A4Q7KRS0"/>
<dbReference type="Gene3D" id="1.10.287.70">
    <property type="match status" value="1"/>
</dbReference>
<keyword evidence="7" id="KW-0813">Transport</keyword>
<dbReference type="GO" id="GO:0001518">
    <property type="term" value="C:voltage-gated sodium channel complex"/>
    <property type="evidence" value="ECO:0007669"/>
    <property type="project" value="TreeGrafter"/>
</dbReference>
<evidence type="ECO:0000313" key="8">
    <source>
        <dbReference type="Proteomes" id="UP000294257"/>
    </source>
</evidence>
<accession>A0A4Q7KRS0</accession>
<dbReference type="PANTHER" id="PTHR10037:SF62">
    <property type="entry name" value="SODIUM CHANNEL PROTEIN 60E"/>
    <property type="match status" value="1"/>
</dbReference>
<dbReference type="Pfam" id="PF00520">
    <property type="entry name" value="Ion_trans"/>
    <property type="match status" value="1"/>
</dbReference>
<feature type="transmembrane region" description="Helical" evidence="5">
    <location>
        <begin position="190"/>
        <end position="215"/>
    </location>
</feature>
<dbReference type="RefSeq" id="WP_130344681.1">
    <property type="nucleotide sequence ID" value="NZ_SGWQ01000004.1"/>
</dbReference>
<protein>
    <submittedName>
        <fullName evidence="7">Voltage-gated sodium channel</fullName>
    </submittedName>
</protein>
<dbReference type="InterPro" id="IPR043203">
    <property type="entry name" value="VGCC_Ca_Na"/>
</dbReference>
<sequence>MGARERVRAVVEHRRTQQFFFYVIVVVTAALALRKPAADSDFLLVLIRIGIGIFVVEILLRFWAYGWRYFRDPWAGLDIVAVAAAFVPGGLALLALRFLRIFRVLRLVSMFPSLRRIVAGLLAAIPYLIGIGFAIPLIIFVAGVIATNLFGGIAPQYFDDLGTSLMTLFQAMTGEGWPDVAKAVMDRAPVAWIFFVIYIVVFTLGALNILIAVMVNAMEQVAFHEAEERTDLFEERLVAEIRALREEVAALRDERGS</sequence>
<dbReference type="Proteomes" id="UP000294257">
    <property type="component" value="Unassembled WGS sequence"/>
</dbReference>
<dbReference type="GO" id="GO:0005248">
    <property type="term" value="F:voltage-gated sodium channel activity"/>
    <property type="evidence" value="ECO:0007669"/>
    <property type="project" value="TreeGrafter"/>
</dbReference>
<dbReference type="PANTHER" id="PTHR10037">
    <property type="entry name" value="VOLTAGE-GATED CATION CHANNEL CALCIUM AND SODIUM"/>
    <property type="match status" value="1"/>
</dbReference>
<dbReference type="OrthoDB" id="5297065at2"/>
<gene>
    <name evidence="7" type="ORF">EV193_104319</name>
</gene>
<keyword evidence="8" id="KW-1185">Reference proteome</keyword>
<keyword evidence="3 5" id="KW-1133">Transmembrane helix</keyword>